<dbReference type="EMBL" id="LR797017">
    <property type="protein sequence ID" value="CAB4181873.1"/>
    <property type="molecule type" value="Genomic_DNA"/>
</dbReference>
<feature type="region of interest" description="Disordered" evidence="1">
    <location>
        <begin position="24"/>
        <end position="46"/>
    </location>
</feature>
<sequence>MKGKAHSPTSMDMKKYGRNIARAMNQTGGSGVGKKTGTPYKIVDGYDMKPEADKGIRNAPDQAVVANEGSPKKATKIRGTGAATKGTMARGPMG</sequence>
<dbReference type="EMBL" id="LR796842">
    <property type="protein sequence ID" value="CAB4169423.1"/>
    <property type="molecule type" value="Genomic_DNA"/>
</dbReference>
<evidence type="ECO:0000313" key="4">
    <source>
        <dbReference type="EMBL" id="CAB4195386.1"/>
    </source>
</evidence>
<dbReference type="EMBL" id="LR797245">
    <property type="protein sequence ID" value="CAB4195386.1"/>
    <property type="molecule type" value="Genomic_DNA"/>
</dbReference>
<organism evidence="3">
    <name type="scientific">uncultured Caudovirales phage</name>
    <dbReference type="NCBI Taxonomy" id="2100421"/>
    <lineage>
        <taxon>Viruses</taxon>
        <taxon>Duplodnaviria</taxon>
        <taxon>Heunggongvirae</taxon>
        <taxon>Uroviricota</taxon>
        <taxon>Caudoviricetes</taxon>
        <taxon>Peduoviridae</taxon>
        <taxon>Maltschvirus</taxon>
        <taxon>Maltschvirus maltsch</taxon>
    </lineage>
</organism>
<name>A0A6J5QCG2_9CAUD</name>
<evidence type="ECO:0000313" key="5">
    <source>
        <dbReference type="EMBL" id="CAB4211712.1"/>
    </source>
</evidence>
<reference evidence="3" key="1">
    <citation type="submission" date="2020-05" db="EMBL/GenBank/DDBJ databases">
        <authorList>
            <person name="Chiriac C."/>
            <person name="Salcher M."/>
            <person name="Ghai R."/>
            <person name="Kavagutti S V."/>
        </authorList>
    </citation>
    <scope>NUCLEOTIDE SEQUENCE</scope>
</reference>
<dbReference type="EMBL" id="LR797379">
    <property type="protein sequence ID" value="CAB4211712.1"/>
    <property type="molecule type" value="Genomic_DNA"/>
</dbReference>
<proteinExistence type="predicted"/>
<evidence type="ECO:0000313" key="3">
    <source>
        <dbReference type="EMBL" id="CAB4181873.1"/>
    </source>
</evidence>
<evidence type="ECO:0000256" key="1">
    <source>
        <dbReference type="SAM" id="MobiDB-lite"/>
    </source>
</evidence>
<feature type="region of interest" description="Disordered" evidence="1">
    <location>
        <begin position="62"/>
        <end position="94"/>
    </location>
</feature>
<accession>A0A6J5QCG2</accession>
<gene>
    <name evidence="3" type="ORF">UFOVP1070_75</name>
    <name evidence="4" type="ORF">UFOVP1302_8</name>
    <name evidence="5" type="ORF">UFOVP1416_23</name>
    <name evidence="2" type="ORF">UFOVP895_11</name>
</gene>
<evidence type="ECO:0000313" key="2">
    <source>
        <dbReference type="EMBL" id="CAB4169423.1"/>
    </source>
</evidence>
<protein>
    <submittedName>
        <fullName evidence="3">Uncharacterized protein</fullName>
    </submittedName>
</protein>